<dbReference type="EMBL" id="JAGTJQ010000008">
    <property type="protein sequence ID" value="KAH7025644.1"/>
    <property type="molecule type" value="Genomic_DNA"/>
</dbReference>
<name>A0A9P9BJJ6_9PEZI</name>
<keyword evidence="6" id="KW-1185">Reference proteome</keyword>
<feature type="signal peptide" evidence="3">
    <location>
        <begin position="1"/>
        <end position="19"/>
    </location>
</feature>
<dbReference type="InterPro" id="IPR019826">
    <property type="entry name" value="Carboxylesterase_B_AS"/>
</dbReference>
<comment type="caution">
    <text evidence="5">The sequence shown here is derived from an EMBL/GenBank/DDBJ whole genome shotgun (WGS) entry which is preliminary data.</text>
</comment>
<reference evidence="5" key="1">
    <citation type="journal article" date="2021" name="Nat. Commun.">
        <title>Genetic determinants of endophytism in the Arabidopsis root mycobiome.</title>
        <authorList>
            <person name="Mesny F."/>
            <person name="Miyauchi S."/>
            <person name="Thiergart T."/>
            <person name="Pickel B."/>
            <person name="Atanasova L."/>
            <person name="Karlsson M."/>
            <person name="Huettel B."/>
            <person name="Barry K.W."/>
            <person name="Haridas S."/>
            <person name="Chen C."/>
            <person name="Bauer D."/>
            <person name="Andreopoulos W."/>
            <person name="Pangilinan J."/>
            <person name="LaButti K."/>
            <person name="Riley R."/>
            <person name="Lipzen A."/>
            <person name="Clum A."/>
            <person name="Drula E."/>
            <person name="Henrissat B."/>
            <person name="Kohler A."/>
            <person name="Grigoriev I.V."/>
            <person name="Martin F.M."/>
            <person name="Hacquard S."/>
        </authorList>
    </citation>
    <scope>NUCLEOTIDE SEQUENCE</scope>
    <source>
        <strain evidence="5">MPI-CAGE-CH-0230</strain>
    </source>
</reference>
<dbReference type="RefSeq" id="XP_046008861.1">
    <property type="nucleotide sequence ID" value="XM_046150467.1"/>
</dbReference>
<evidence type="ECO:0000256" key="1">
    <source>
        <dbReference type="ARBA" id="ARBA00005964"/>
    </source>
</evidence>
<gene>
    <name evidence="5" type="ORF">B0I36DRAFT_249343</name>
</gene>
<dbReference type="Proteomes" id="UP000756346">
    <property type="component" value="Unassembled WGS sequence"/>
</dbReference>
<keyword evidence="3" id="KW-0732">Signal</keyword>
<dbReference type="Gene3D" id="3.40.50.1820">
    <property type="entry name" value="alpha/beta hydrolase"/>
    <property type="match status" value="1"/>
</dbReference>
<dbReference type="AlphaFoldDB" id="A0A9P9BJJ6"/>
<dbReference type="EC" id="3.1.1.-" evidence="3"/>
<evidence type="ECO:0000256" key="2">
    <source>
        <dbReference type="ARBA" id="ARBA00022801"/>
    </source>
</evidence>
<feature type="chain" id="PRO_5040542369" description="Carboxylic ester hydrolase" evidence="3">
    <location>
        <begin position="20"/>
        <end position="563"/>
    </location>
</feature>
<evidence type="ECO:0000256" key="3">
    <source>
        <dbReference type="RuleBase" id="RU361235"/>
    </source>
</evidence>
<keyword evidence="2 3" id="KW-0378">Hydrolase</keyword>
<protein>
    <recommendedName>
        <fullName evidence="3">Carboxylic ester hydrolase</fullName>
        <ecNumber evidence="3">3.1.1.-</ecNumber>
    </recommendedName>
</protein>
<dbReference type="GeneID" id="70180013"/>
<comment type="similarity">
    <text evidence="1 3">Belongs to the type-B carboxylesterase/lipase family.</text>
</comment>
<dbReference type="GO" id="GO:0016787">
    <property type="term" value="F:hydrolase activity"/>
    <property type="evidence" value="ECO:0007669"/>
    <property type="project" value="UniProtKB-KW"/>
</dbReference>
<evidence type="ECO:0000313" key="5">
    <source>
        <dbReference type="EMBL" id="KAH7025644.1"/>
    </source>
</evidence>
<dbReference type="PANTHER" id="PTHR11559">
    <property type="entry name" value="CARBOXYLESTERASE"/>
    <property type="match status" value="1"/>
</dbReference>
<dbReference type="Pfam" id="PF00135">
    <property type="entry name" value="COesterase"/>
    <property type="match status" value="1"/>
</dbReference>
<sequence>MRLNFAPIAILAGCRLAAASCSGPRVQIGNGTVIGETKNSIDTFLGIPYADPPVRFSRPHHVSSTFENGVFNATGIPPSCPQHPMIVHPDALAQLPPEITAMFGEIVGHPTLVSEDCLNLIIRRPSFATPESKLPVLFWIYGGAYENGFTLAYDWSDLIARSVALDQPIIVVGVNYRVGAWGFLPGKEIQVDGSSNLGLRDQRLALQWVAENIEAFGGDPDKVTIWGESAGAFSVFNHLIVNDADHTYNGRELFRGAIMNSGSSVPAQAIDSPTAQRIYNLLVSAAGCESSDDSLSCLREIPYPQLLNATAAIPGQLGTDGVRLNFVPRPDIEDTFFPYSPEIPLQASGPKVAPVPIISGTQDDEGTFFSLIMLNATNTSSTVHEMQGFFPTAPVESLEHIVERYSEDPSFGSPYDTGSDDQLYRGFKRNAAIVGDVVFQFQKRAFLHSIADKLPVWDYRSTYTKGAPFLGTFHGSDLGLLRSGEPKGSYDAILQYYISFVNFLDPNALSHDPSSRTLLNWPTWSRDRQEMMQFTDNTTVVSVDNRNEAAFDYFVQVQSEFLL</sequence>
<evidence type="ECO:0000313" key="6">
    <source>
        <dbReference type="Proteomes" id="UP000756346"/>
    </source>
</evidence>
<dbReference type="PROSITE" id="PS00122">
    <property type="entry name" value="CARBOXYLESTERASE_B_1"/>
    <property type="match status" value="1"/>
</dbReference>
<proteinExistence type="inferred from homology"/>
<dbReference type="InterPro" id="IPR050309">
    <property type="entry name" value="Type-B_Carboxylest/Lipase"/>
</dbReference>
<organism evidence="5 6">
    <name type="scientific">Microdochium trichocladiopsis</name>
    <dbReference type="NCBI Taxonomy" id="1682393"/>
    <lineage>
        <taxon>Eukaryota</taxon>
        <taxon>Fungi</taxon>
        <taxon>Dikarya</taxon>
        <taxon>Ascomycota</taxon>
        <taxon>Pezizomycotina</taxon>
        <taxon>Sordariomycetes</taxon>
        <taxon>Xylariomycetidae</taxon>
        <taxon>Xylariales</taxon>
        <taxon>Microdochiaceae</taxon>
        <taxon>Microdochium</taxon>
    </lineage>
</organism>
<dbReference type="OrthoDB" id="408631at2759"/>
<feature type="domain" description="Carboxylesterase type B" evidence="4">
    <location>
        <begin position="24"/>
        <end position="542"/>
    </location>
</feature>
<dbReference type="SUPFAM" id="SSF53474">
    <property type="entry name" value="alpha/beta-Hydrolases"/>
    <property type="match status" value="1"/>
</dbReference>
<dbReference type="InterPro" id="IPR029058">
    <property type="entry name" value="AB_hydrolase_fold"/>
</dbReference>
<evidence type="ECO:0000259" key="4">
    <source>
        <dbReference type="Pfam" id="PF00135"/>
    </source>
</evidence>
<dbReference type="InterPro" id="IPR002018">
    <property type="entry name" value="CarbesteraseB"/>
</dbReference>
<accession>A0A9P9BJJ6</accession>